<dbReference type="EMBL" id="MCGR01000003">
    <property type="protein sequence ID" value="ORY90683.1"/>
    <property type="molecule type" value="Genomic_DNA"/>
</dbReference>
<protein>
    <submittedName>
        <fullName evidence="6">Caspase domain-domain-containing protein</fullName>
    </submittedName>
</protein>
<dbReference type="SUPFAM" id="SSF52129">
    <property type="entry name" value="Caspase-like"/>
    <property type="match status" value="1"/>
</dbReference>
<dbReference type="Proteomes" id="UP000193467">
    <property type="component" value="Unassembled WGS sequence"/>
</dbReference>
<name>A0A1Y2G2L0_9BASI</name>
<feature type="domain" description="Peptidase C14 caspase" evidence="5">
    <location>
        <begin position="149"/>
        <end position="434"/>
    </location>
</feature>
<dbReference type="InParanoid" id="A0A1Y2G2L0"/>
<evidence type="ECO:0000256" key="2">
    <source>
        <dbReference type="ARBA" id="ARBA00022703"/>
    </source>
</evidence>
<feature type="compositionally biased region" description="Gly residues" evidence="4">
    <location>
        <begin position="16"/>
        <end position="45"/>
    </location>
</feature>
<dbReference type="OrthoDB" id="3223806at2759"/>
<dbReference type="GO" id="GO:0006508">
    <property type="term" value="P:proteolysis"/>
    <property type="evidence" value="ECO:0007669"/>
    <property type="project" value="InterPro"/>
</dbReference>
<keyword evidence="2" id="KW-0053">Apoptosis</keyword>
<dbReference type="AlphaFoldDB" id="A0A1Y2G2L0"/>
<dbReference type="Pfam" id="PF00656">
    <property type="entry name" value="Peptidase_C14"/>
    <property type="match status" value="1"/>
</dbReference>
<evidence type="ECO:0000313" key="7">
    <source>
        <dbReference type="Proteomes" id="UP000193467"/>
    </source>
</evidence>
<keyword evidence="3" id="KW-0788">Thiol protease</keyword>
<evidence type="ECO:0000256" key="4">
    <source>
        <dbReference type="SAM" id="MobiDB-lite"/>
    </source>
</evidence>
<proteinExistence type="inferred from homology"/>
<dbReference type="GO" id="GO:0005737">
    <property type="term" value="C:cytoplasm"/>
    <property type="evidence" value="ECO:0007669"/>
    <property type="project" value="TreeGrafter"/>
</dbReference>
<comment type="caution">
    <text evidence="6">The sequence shown here is derived from an EMBL/GenBank/DDBJ whole genome shotgun (WGS) entry which is preliminary data.</text>
</comment>
<gene>
    <name evidence="6" type="ORF">BCR35DRAFT_299240</name>
</gene>
<dbReference type="PANTHER" id="PTHR48104:SF30">
    <property type="entry name" value="METACASPASE-1"/>
    <property type="match status" value="1"/>
</dbReference>
<keyword evidence="3" id="KW-0645">Protease</keyword>
<sequence>MSYPGAGRNHGHHQQVGGGGGMPQPNYGGGGYNQGPPQGGYNPGYGGPPPQQQQFGGGGGFPQPQYQQAPPPHQSYQQYAPPPNQGFPQPSYQQQQQQQQGYAPPPMHYAPPGAPPPQNIGPAQYQGGQFQMHMQPVRNQQMYSNCSGKRKALLVGINYTGTSNALRGCHNDVKNLAAFLMERYQFKKEDMVLLMDLPQGTAMEQPTRANITRAMQWLVRDAQPNDSLFFHYSGHGGQAEDLDGDEDDGYDETIYPLDFKTAGQMIDDEMHDILVRPLPQGCRLTAIFDSCHSGSALDLPYLYSTKGVLKEPNMLADAGSGALGALTSYARGDLGGVFKSITGVGKRLTKGNSAQQKTKTEKTSYADVIMWSGCKDSQTSADASEAGSATGAMSWAFKTALTKYPQQTYLQLLNTIRDELQGKYDQKPQLSCSHELDTSLLAIL</sequence>
<feature type="compositionally biased region" description="Low complexity" evidence="4">
    <location>
        <begin position="62"/>
        <end position="79"/>
    </location>
</feature>
<evidence type="ECO:0000256" key="3">
    <source>
        <dbReference type="ARBA" id="ARBA00022807"/>
    </source>
</evidence>
<dbReference type="InterPro" id="IPR050452">
    <property type="entry name" value="Metacaspase"/>
</dbReference>
<dbReference type="GO" id="GO:0004197">
    <property type="term" value="F:cysteine-type endopeptidase activity"/>
    <property type="evidence" value="ECO:0007669"/>
    <property type="project" value="InterPro"/>
</dbReference>
<evidence type="ECO:0000259" key="5">
    <source>
        <dbReference type="Pfam" id="PF00656"/>
    </source>
</evidence>
<reference evidence="6 7" key="1">
    <citation type="submission" date="2016-07" db="EMBL/GenBank/DDBJ databases">
        <title>Pervasive Adenine N6-methylation of Active Genes in Fungi.</title>
        <authorList>
            <consortium name="DOE Joint Genome Institute"/>
            <person name="Mondo S.J."/>
            <person name="Dannebaum R.O."/>
            <person name="Kuo R.C."/>
            <person name="Labutti K."/>
            <person name="Haridas S."/>
            <person name="Kuo A."/>
            <person name="Salamov A."/>
            <person name="Ahrendt S.R."/>
            <person name="Lipzen A."/>
            <person name="Sullivan W."/>
            <person name="Andreopoulos W.B."/>
            <person name="Clum A."/>
            <person name="Lindquist E."/>
            <person name="Daum C."/>
            <person name="Ramamoorthy G.K."/>
            <person name="Gryganskyi A."/>
            <person name="Culley D."/>
            <person name="Magnuson J.K."/>
            <person name="James T.Y."/>
            <person name="O'Malley M.A."/>
            <person name="Stajich J.E."/>
            <person name="Spatafora J.W."/>
            <person name="Visel A."/>
            <person name="Grigoriev I.V."/>
        </authorList>
    </citation>
    <scope>NUCLEOTIDE SEQUENCE [LARGE SCALE GENOMIC DNA]</scope>
    <source>
        <strain evidence="6 7">62-1032</strain>
    </source>
</reference>
<keyword evidence="3" id="KW-0378">Hydrolase</keyword>
<organism evidence="6 7">
    <name type="scientific">Leucosporidium creatinivorum</name>
    <dbReference type="NCBI Taxonomy" id="106004"/>
    <lineage>
        <taxon>Eukaryota</taxon>
        <taxon>Fungi</taxon>
        <taxon>Dikarya</taxon>
        <taxon>Basidiomycota</taxon>
        <taxon>Pucciniomycotina</taxon>
        <taxon>Microbotryomycetes</taxon>
        <taxon>Leucosporidiales</taxon>
        <taxon>Leucosporidium</taxon>
    </lineage>
</organism>
<evidence type="ECO:0000313" key="6">
    <source>
        <dbReference type="EMBL" id="ORY90683.1"/>
    </source>
</evidence>
<dbReference type="FunCoup" id="A0A1Y2G2L0">
    <property type="interactions" value="353"/>
</dbReference>
<dbReference type="Gene3D" id="3.40.50.12660">
    <property type="match status" value="1"/>
</dbReference>
<dbReference type="GO" id="GO:0006915">
    <property type="term" value="P:apoptotic process"/>
    <property type="evidence" value="ECO:0007669"/>
    <property type="project" value="UniProtKB-KW"/>
</dbReference>
<dbReference type="InterPro" id="IPR029030">
    <property type="entry name" value="Caspase-like_dom_sf"/>
</dbReference>
<feature type="compositionally biased region" description="Pro residues" evidence="4">
    <location>
        <begin position="103"/>
        <end position="119"/>
    </location>
</feature>
<dbReference type="PANTHER" id="PTHR48104">
    <property type="entry name" value="METACASPASE-4"/>
    <property type="match status" value="1"/>
</dbReference>
<comment type="similarity">
    <text evidence="1">Belongs to the peptidase C14B family.</text>
</comment>
<keyword evidence="7" id="KW-1185">Reference proteome</keyword>
<evidence type="ECO:0000256" key="1">
    <source>
        <dbReference type="ARBA" id="ARBA00009005"/>
    </source>
</evidence>
<dbReference type="InterPro" id="IPR011600">
    <property type="entry name" value="Pept_C14_caspase"/>
</dbReference>
<feature type="region of interest" description="Disordered" evidence="4">
    <location>
        <begin position="1"/>
        <end position="125"/>
    </location>
</feature>
<accession>A0A1Y2G2L0</accession>
<feature type="compositionally biased region" description="Low complexity" evidence="4">
    <location>
        <begin position="86"/>
        <end position="102"/>
    </location>
</feature>